<evidence type="ECO:0000259" key="9">
    <source>
        <dbReference type="Pfam" id="PF02449"/>
    </source>
</evidence>
<dbReference type="SUPFAM" id="SSF52317">
    <property type="entry name" value="Class I glutamine amidotransferase-like"/>
    <property type="match status" value="1"/>
</dbReference>
<dbReference type="EMBL" id="STGY01000067">
    <property type="protein sequence ID" value="THV38482.1"/>
    <property type="molecule type" value="Genomic_DNA"/>
</dbReference>
<evidence type="ECO:0000256" key="2">
    <source>
        <dbReference type="ARBA" id="ARBA00005940"/>
    </source>
</evidence>
<dbReference type="RefSeq" id="WP_136536065.1">
    <property type="nucleotide sequence ID" value="NZ_STGY01000067.1"/>
</dbReference>
<dbReference type="EC" id="3.2.1.23" evidence="3 6"/>
<dbReference type="GO" id="GO:0009341">
    <property type="term" value="C:beta-galactosidase complex"/>
    <property type="evidence" value="ECO:0007669"/>
    <property type="project" value="InterPro"/>
</dbReference>
<feature type="binding site" evidence="8">
    <location>
        <position position="112"/>
    </location>
    <ligand>
        <name>substrate</name>
    </ligand>
</feature>
<evidence type="ECO:0000256" key="3">
    <source>
        <dbReference type="ARBA" id="ARBA00012756"/>
    </source>
</evidence>
<dbReference type="InterPro" id="IPR017853">
    <property type="entry name" value="GH"/>
</dbReference>
<evidence type="ECO:0000256" key="8">
    <source>
        <dbReference type="PIRSR" id="PIRSR001084-2"/>
    </source>
</evidence>
<comment type="similarity">
    <text evidence="2 6">Belongs to the glycosyl hydrolase 42 family.</text>
</comment>
<feature type="active site" description="Proton donor" evidence="7">
    <location>
        <position position="151"/>
    </location>
</feature>
<dbReference type="AlphaFoldDB" id="A0A4S8Q6Z8"/>
<dbReference type="Proteomes" id="UP000308760">
    <property type="component" value="Unassembled WGS sequence"/>
</dbReference>
<dbReference type="PANTHER" id="PTHR36447:SF1">
    <property type="entry name" value="BETA-GALACTOSIDASE GANA"/>
    <property type="match status" value="1"/>
</dbReference>
<dbReference type="InterPro" id="IPR013738">
    <property type="entry name" value="Beta_galactosidase_Trimer"/>
</dbReference>
<feature type="domain" description="Glycoside hydrolase family 42 N-terminal" evidence="9">
    <location>
        <begin position="15"/>
        <end position="381"/>
    </location>
</feature>
<dbReference type="GO" id="GO:0005975">
    <property type="term" value="P:carbohydrate metabolic process"/>
    <property type="evidence" value="ECO:0007669"/>
    <property type="project" value="InterPro"/>
</dbReference>
<dbReference type="PANTHER" id="PTHR36447">
    <property type="entry name" value="BETA-GALACTOSIDASE GANA"/>
    <property type="match status" value="1"/>
</dbReference>
<evidence type="ECO:0000313" key="11">
    <source>
        <dbReference type="EMBL" id="THV38482.1"/>
    </source>
</evidence>
<comment type="catalytic activity">
    <reaction evidence="1 6">
        <text>Hydrolysis of terminal non-reducing beta-D-galactose residues in beta-D-galactosides.</text>
        <dbReference type="EC" id="3.2.1.23"/>
    </reaction>
</comment>
<dbReference type="OrthoDB" id="9800974at2"/>
<dbReference type="Gene3D" id="3.20.20.80">
    <property type="entry name" value="Glycosidases"/>
    <property type="match status" value="1"/>
</dbReference>
<dbReference type="InterPro" id="IPR029062">
    <property type="entry name" value="Class_I_gatase-like"/>
</dbReference>
<feature type="binding site" evidence="8">
    <location>
        <position position="150"/>
    </location>
    <ligand>
        <name>substrate</name>
    </ligand>
</feature>
<comment type="caution">
    <text evidence="11">The sequence shown here is derived from an EMBL/GenBank/DDBJ whole genome shotgun (WGS) entry which is preliminary data.</text>
</comment>
<dbReference type="GO" id="GO:0004565">
    <property type="term" value="F:beta-galactosidase activity"/>
    <property type="evidence" value="ECO:0007669"/>
    <property type="project" value="UniProtKB-EC"/>
</dbReference>
<evidence type="ECO:0000256" key="7">
    <source>
        <dbReference type="PIRSR" id="PIRSR001084-1"/>
    </source>
</evidence>
<gene>
    <name evidence="11" type="ORF">FAB82_18735</name>
</gene>
<keyword evidence="4 6" id="KW-0378">Hydrolase</keyword>
<evidence type="ECO:0000256" key="5">
    <source>
        <dbReference type="ARBA" id="ARBA00023295"/>
    </source>
</evidence>
<dbReference type="CDD" id="cd03143">
    <property type="entry name" value="A4_beta-galactosidase_middle_domain"/>
    <property type="match status" value="1"/>
</dbReference>
<evidence type="ECO:0000256" key="1">
    <source>
        <dbReference type="ARBA" id="ARBA00001412"/>
    </source>
</evidence>
<sequence length="636" mass="70636">MHWPKGVEGLCYGGDYNPEQWPEEVWDDDVALMREAGVNLVSVGVFSWARLEPRPGEYDFGWLDRVMDKLHSGGIGVNLATPTASPPPWFTLAHPDALNTRPDGVRQVHGSRDTYDICAPAYREASRSIAAKVAERYAGHPALAMWHVHNEYGSATFSAHAETNFRAWLQQKYSTLEALNAAWWGSFWSQHYSDWDQILAPRATQYLANPAHELDFKRFTSDAMLGHFIEQRDILRAANPEVPITTNLVFGQWVPVDPWRWASEVDLIAFDSYPGDPGERAEQISALHADLSRSWAGGGDWLLMEQNAAEISTPYGPVSKTPGRMARHSMIHISRGSKGAMYFQWRAGRGGAEQWHSALVPHAGKNTRMFREVVDFGQALPSIAHTIESPVKTDTAILWSPDSWWATGIGHLPAPIDYFEDVAQIHRVLRDRGVVVDFVSPEGDLSGYRTVFAPSTYVLSRAAAENLRWFTAGGGRLVASSLTGAVDEHCQVWLDGYLGGLTDLFGIRVTEHLPQPPGELRALWNFGAAEKFCELVELRGAQCVTQYAAGDLIENQPAVTVNPFGEGEAWYVSCKLVDEAWDRLFEALELQGPGGQGVDVIDRGQWRFIINHTTAETQIGHVIIPAGSWAVDKTPQ</sequence>
<keyword evidence="5 6" id="KW-0326">Glycosidase</keyword>
<dbReference type="Pfam" id="PF08532">
    <property type="entry name" value="Glyco_hydro_42M"/>
    <property type="match status" value="1"/>
</dbReference>
<organism evidence="11 12">
    <name type="scientific">Glycomyces buryatensis</name>
    <dbReference type="NCBI Taxonomy" id="2570927"/>
    <lineage>
        <taxon>Bacteria</taxon>
        <taxon>Bacillati</taxon>
        <taxon>Actinomycetota</taxon>
        <taxon>Actinomycetes</taxon>
        <taxon>Glycomycetales</taxon>
        <taxon>Glycomycetaceae</taxon>
        <taxon>Glycomyces</taxon>
    </lineage>
</organism>
<feature type="active site" description="Nucleophile" evidence="7">
    <location>
        <position position="305"/>
    </location>
</feature>
<accession>A0A4S8Q6Z8</accession>
<dbReference type="Gene3D" id="3.40.50.880">
    <property type="match status" value="1"/>
</dbReference>
<dbReference type="SUPFAM" id="SSF51445">
    <property type="entry name" value="(Trans)glycosidases"/>
    <property type="match status" value="1"/>
</dbReference>
<evidence type="ECO:0000259" key="10">
    <source>
        <dbReference type="Pfam" id="PF08532"/>
    </source>
</evidence>
<keyword evidence="12" id="KW-1185">Reference proteome</keyword>
<protein>
    <recommendedName>
        <fullName evidence="3 6">Beta-galactosidase</fullName>
        <shortName evidence="6">Beta-gal</shortName>
        <ecNumber evidence="3 6">3.2.1.23</ecNumber>
    </recommendedName>
</protein>
<dbReference type="Pfam" id="PF02449">
    <property type="entry name" value="Glyco_hydro_42"/>
    <property type="match status" value="1"/>
</dbReference>
<reference evidence="12" key="1">
    <citation type="submission" date="2019-04" db="EMBL/GenBank/DDBJ databases">
        <title>Nocardioides xinjiangensis sp. nov.</title>
        <authorList>
            <person name="Liu S."/>
        </authorList>
    </citation>
    <scope>NUCLEOTIDE SEQUENCE [LARGE SCALE GENOMIC DNA]</scope>
    <source>
        <strain evidence="12">18</strain>
    </source>
</reference>
<evidence type="ECO:0000313" key="12">
    <source>
        <dbReference type="Proteomes" id="UP000308760"/>
    </source>
</evidence>
<name>A0A4S8Q6Z8_9ACTN</name>
<proteinExistence type="inferred from homology"/>
<evidence type="ECO:0000256" key="6">
    <source>
        <dbReference type="PIRNR" id="PIRNR001084"/>
    </source>
</evidence>
<reference evidence="11 12" key="2">
    <citation type="submission" date="2019-05" db="EMBL/GenBank/DDBJ databases">
        <title>Glycomyces buryatensis sp. nov.</title>
        <authorList>
            <person name="Nikitina E."/>
        </authorList>
    </citation>
    <scope>NUCLEOTIDE SEQUENCE [LARGE SCALE GENOMIC DNA]</scope>
    <source>
        <strain evidence="11 12">18</strain>
    </source>
</reference>
<dbReference type="InterPro" id="IPR003476">
    <property type="entry name" value="Glyco_hydro_42"/>
</dbReference>
<feature type="domain" description="Beta-galactosidase trimerisation" evidence="10">
    <location>
        <begin position="394"/>
        <end position="588"/>
    </location>
</feature>
<dbReference type="PIRSF" id="PIRSF001084">
    <property type="entry name" value="B-galactosidase"/>
    <property type="match status" value="1"/>
</dbReference>
<evidence type="ECO:0000256" key="4">
    <source>
        <dbReference type="ARBA" id="ARBA00022801"/>
    </source>
</evidence>
<dbReference type="InterPro" id="IPR013529">
    <property type="entry name" value="Glyco_hydro_42_N"/>
</dbReference>